<dbReference type="EMBL" id="VUJX02000001">
    <property type="protein sequence ID" value="KAL0943102.1"/>
    <property type="molecule type" value="Genomic_DNA"/>
</dbReference>
<reference evidence="1 2" key="1">
    <citation type="journal article" date="2020" name="Phytopathology">
        <title>Genome Sequence Resources of Colletotrichum truncatum, C. plurivorum, C. musicola, and C. sojae: Four Species Pathogenic to Soybean (Glycine max).</title>
        <authorList>
            <person name="Rogerio F."/>
            <person name="Boufleur T.R."/>
            <person name="Ciampi-Guillardi M."/>
            <person name="Sukno S.A."/>
            <person name="Thon M.R."/>
            <person name="Massola Junior N.S."/>
            <person name="Baroncelli R."/>
        </authorList>
    </citation>
    <scope>NUCLEOTIDE SEQUENCE [LARGE SCALE GENOMIC DNA]</scope>
    <source>
        <strain evidence="1 2">CMES1059</strain>
    </source>
</reference>
<protein>
    <submittedName>
        <fullName evidence="1">Integral membrane protein</fullName>
    </submittedName>
</protein>
<name>A0ACC3ZGQ2_COLTU</name>
<keyword evidence="2" id="KW-1185">Reference proteome</keyword>
<sequence>MTFVSLFMALRLFTKIFIGPPFHTEDCMPNPSPNTYIKMSHSQVGHFGGGFHVSDISKEQFKSFKKTSPLGVYAITLVYSPASYFTKLALLWIIIRVFQLHKRTVFGTYTVIVFLTAYTIPILFLKGFVCRPLAGFWDPTVKTSCYNQRAIFVADTGVSAVTDMAVLCLPIPVAATLRMSWKKRLKVIAMLSSGGVATAASIIRLVLVIKLQNSNDESVDLIRFNLLGTAEVSIGLICACLPAINILFLRVLERSPNSSRNTVGSSRIIELKFLRGSRLRTQHVTTEEVVPETNPGNLPGNAPQP</sequence>
<accession>A0ACC3ZGQ2</accession>
<evidence type="ECO:0000313" key="1">
    <source>
        <dbReference type="EMBL" id="KAL0943102.1"/>
    </source>
</evidence>
<evidence type="ECO:0000313" key="2">
    <source>
        <dbReference type="Proteomes" id="UP000805649"/>
    </source>
</evidence>
<gene>
    <name evidence="1" type="ORF">CTRU02_200988</name>
</gene>
<organism evidence="1 2">
    <name type="scientific">Colletotrichum truncatum</name>
    <name type="common">Anthracnose fungus</name>
    <name type="synonym">Colletotrichum capsici</name>
    <dbReference type="NCBI Taxonomy" id="5467"/>
    <lineage>
        <taxon>Eukaryota</taxon>
        <taxon>Fungi</taxon>
        <taxon>Dikarya</taxon>
        <taxon>Ascomycota</taxon>
        <taxon>Pezizomycotina</taxon>
        <taxon>Sordariomycetes</taxon>
        <taxon>Hypocreomycetidae</taxon>
        <taxon>Glomerellales</taxon>
        <taxon>Glomerellaceae</taxon>
        <taxon>Colletotrichum</taxon>
        <taxon>Colletotrichum truncatum species complex</taxon>
    </lineage>
</organism>
<comment type="caution">
    <text evidence="1">The sequence shown here is derived from an EMBL/GenBank/DDBJ whole genome shotgun (WGS) entry which is preliminary data.</text>
</comment>
<proteinExistence type="predicted"/>
<dbReference type="Proteomes" id="UP000805649">
    <property type="component" value="Unassembled WGS sequence"/>
</dbReference>